<evidence type="ECO:0000313" key="4">
    <source>
        <dbReference type="Proteomes" id="UP000230605"/>
    </source>
</evidence>
<dbReference type="AlphaFoldDB" id="A0A2G5I2S6"/>
<dbReference type="Proteomes" id="UP000230605">
    <property type="component" value="Chromosome 3"/>
</dbReference>
<dbReference type="InterPro" id="IPR002347">
    <property type="entry name" value="SDR_fam"/>
</dbReference>
<protein>
    <submittedName>
        <fullName evidence="2">Retinol dehydrogenase 13</fullName>
    </submittedName>
</protein>
<evidence type="ECO:0000313" key="3">
    <source>
        <dbReference type="EMBL" id="WPA99461.1"/>
    </source>
</evidence>
<reference evidence="2 4" key="1">
    <citation type="submission" date="2015-10" db="EMBL/GenBank/DDBJ databases">
        <title>The cercosporin biosynthetic gene cluster was horizontally transferred to several fungal lineages and shown to be expanded in Cercospora beticola based on microsynteny with recipient genomes.</title>
        <authorList>
            <person name="De Jonge R."/>
            <person name="Ebert M.K."/>
            <person name="Suttle J.C."/>
            <person name="Jurick Ii W.M."/>
            <person name="Secor G.A."/>
            <person name="Thomma B.P."/>
            <person name="Van De Peer Y."/>
            <person name="Bolton M.D."/>
        </authorList>
    </citation>
    <scope>NUCLEOTIDE SEQUENCE [LARGE SCALE GENOMIC DNA]</scope>
    <source>
        <strain evidence="2 4">09-40</strain>
    </source>
</reference>
<reference evidence="3 5" key="2">
    <citation type="submission" date="2023-09" db="EMBL/GenBank/DDBJ databases">
        <title>Complete-Gapless Cercospora beticola genome.</title>
        <authorList>
            <person name="Wyatt N.A."/>
            <person name="Spanner R.E."/>
            <person name="Bolton M.D."/>
        </authorList>
    </citation>
    <scope>NUCLEOTIDE SEQUENCE [LARGE SCALE GENOMIC DNA]</scope>
    <source>
        <strain evidence="3">Cb09-40</strain>
    </source>
</reference>
<dbReference type="EMBL" id="CP134186">
    <property type="protein sequence ID" value="WPA99461.1"/>
    <property type="molecule type" value="Genomic_DNA"/>
</dbReference>
<dbReference type="PANTHER" id="PTHR43157:SF31">
    <property type="entry name" value="PHOSPHATIDYLINOSITOL-GLYCAN BIOSYNTHESIS CLASS F PROTEIN"/>
    <property type="match status" value="1"/>
</dbReference>
<evidence type="ECO:0000256" key="1">
    <source>
        <dbReference type="ARBA" id="ARBA00023002"/>
    </source>
</evidence>
<name>A0A2G5I2S6_CERBT</name>
<dbReference type="PANTHER" id="PTHR43157">
    <property type="entry name" value="PHOSPHATIDYLINOSITOL-GLYCAN BIOSYNTHESIS CLASS F PROTEIN-RELATED"/>
    <property type="match status" value="1"/>
</dbReference>
<keyword evidence="5" id="KW-1185">Reference proteome</keyword>
<dbReference type="SUPFAM" id="SSF51735">
    <property type="entry name" value="NAD(P)-binding Rossmann-fold domains"/>
    <property type="match status" value="1"/>
</dbReference>
<dbReference type="Pfam" id="PF00106">
    <property type="entry name" value="adh_short"/>
    <property type="match status" value="1"/>
</dbReference>
<evidence type="ECO:0000313" key="2">
    <source>
        <dbReference type="EMBL" id="PIA98803.1"/>
    </source>
</evidence>
<keyword evidence="1" id="KW-0560">Oxidoreductase</keyword>
<sequence>MGFIYSQLLAKLPCPEQPQTGRTVIITGSNTGLGKEAAKHFARLGAGKLILAVRSISKGEAAKADIDAATKCDKNVIEIWELDMTSFDSVKRFAKRVNDTLDRLDVFIANAGVVRKEYHLAEGLEESITVNYISTFLLAALVLPKMKETANLFSIRPTLAITSSGAHAHSSFPQKDLAPEGKLIETISDREMCTKYWDQQYPLSKMLEIFAVRSIGEQSPQQVFPVTINAVDPGFCHSDLAREQSSWVFSIMKTVLARTTEQGSRTLFHGGNGDRHTHGRYLSDCVVAEPAEVVTKNGDVQEKLWSELCERLEKISPGVMENFKA</sequence>
<dbReference type="OrthoDB" id="542013at2759"/>
<gene>
    <name evidence="2" type="ORF">CB0940_02331</name>
    <name evidence="3" type="ORF">RHO25_004078</name>
</gene>
<dbReference type="PRINTS" id="PR00081">
    <property type="entry name" value="GDHRDH"/>
</dbReference>
<evidence type="ECO:0000313" key="5">
    <source>
        <dbReference type="Proteomes" id="UP001302367"/>
    </source>
</evidence>
<dbReference type="Proteomes" id="UP001302367">
    <property type="component" value="Chromosome 3"/>
</dbReference>
<dbReference type="EMBL" id="LKMD01000101">
    <property type="protein sequence ID" value="PIA98803.1"/>
    <property type="molecule type" value="Genomic_DNA"/>
</dbReference>
<dbReference type="GO" id="GO:0016491">
    <property type="term" value="F:oxidoreductase activity"/>
    <property type="evidence" value="ECO:0007669"/>
    <property type="project" value="UniProtKB-KW"/>
</dbReference>
<organism evidence="2 4">
    <name type="scientific">Cercospora beticola</name>
    <name type="common">Sugarbeet leaf spot fungus</name>
    <dbReference type="NCBI Taxonomy" id="122368"/>
    <lineage>
        <taxon>Eukaryota</taxon>
        <taxon>Fungi</taxon>
        <taxon>Dikarya</taxon>
        <taxon>Ascomycota</taxon>
        <taxon>Pezizomycotina</taxon>
        <taxon>Dothideomycetes</taxon>
        <taxon>Dothideomycetidae</taxon>
        <taxon>Mycosphaerellales</taxon>
        <taxon>Mycosphaerellaceae</taxon>
        <taxon>Cercospora</taxon>
    </lineage>
</organism>
<dbReference type="Gene3D" id="3.40.50.720">
    <property type="entry name" value="NAD(P)-binding Rossmann-like Domain"/>
    <property type="match status" value="1"/>
</dbReference>
<dbReference type="InterPro" id="IPR036291">
    <property type="entry name" value="NAD(P)-bd_dom_sf"/>
</dbReference>
<accession>A0A2G5I2S6</accession>
<proteinExistence type="predicted"/>